<dbReference type="CDD" id="cd06222">
    <property type="entry name" value="RNase_H_like"/>
    <property type="match status" value="1"/>
</dbReference>
<dbReference type="Pfam" id="PF13456">
    <property type="entry name" value="RVT_3"/>
    <property type="match status" value="1"/>
</dbReference>
<evidence type="ECO:0000256" key="1">
    <source>
        <dbReference type="SAM" id="Phobius"/>
    </source>
</evidence>
<dbReference type="GO" id="GO:0003676">
    <property type="term" value="F:nucleic acid binding"/>
    <property type="evidence" value="ECO:0007669"/>
    <property type="project" value="InterPro"/>
</dbReference>
<keyword evidence="4" id="KW-1185">Reference proteome</keyword>
<accession>A0AAF0UTH7</accession>
<keyword evidence="1" id="KW-0472">Membrane</keyword>
<dbReference type="PANTHER" id="PTHR47723">
    <property type="entry name" value="OS05G0353850 PROTEIN"/>
    <property type="match status" value="1"/>
</dbReference>
<organism evidence="3 4">
    <name type="scientific">Solanum verrucosum</name>
    <dbReference type="NCBI Taxonomy" id="315347"/>
    <lineage>
        <taxon>Eukaryota</taxon>
        <taxon>Viridiplantae</taxon>
        <taxon>Streptophyta</taxon>
        <taxon>Embryophyta</taxon>
        <taxon>Tracheophyta</taxon>
        <taxon>Spermatophyta</taxon>
        <taxon>Magnoliopsida</taxon>
        <taxon>eudicotyledons</taxon>
        <taxon>Gunneridae</taxon>
        <taxon>Pentapetalae</taxon>
        <taxon>asterids</taxon>
        <taxon>lamiids</taxon>
        <taxon>Solanales</taxon>
        <taxon>Solanaceae</taxon>
        <taxon>Solanoideae</taxon>
        <taxon>Solaneae</taxon>
        <taxon>Solanum</taxon>
    </lineage>
</organism>
<dbReference type="Gene3D" id="3.30.420.10">
    <property type="entry name" value="Ribonuclease H-like superfamily/Ribonuclease H"/>
    <property type="match status" value="1"/>
</dbReference>
<dbReference type="Proteomes" id="UP001234989">
    <property type="component" value="Chromosome 10"/>
</dbReference>
<feature type="transmembrane region" description="Helical" evidence="1">
    <location>
        <begin position="86"/>
        <end position="106"/>
    </location>
</feature>
<proteinExistence type="predicted"/>
<dbReference type="InterPro" id="IPR036397">
    <property type="entry name" value="RNaseH_sf"/>
</dbReference>
<dbReference type="InterPro" id="IPR002156">
    <property type="entry name" value="RNaseH_domain"/>
</dbReference>
<reference evidence="3" key="1">
    <citation type="submission" date="2023-08" db="EMBL/GenBank/DDBJ databases">
        <title>A de novo genome assembly of Solanum verrucosum Schlechtendal, a Mexican diploid species geographically isolated from the other diploid A-genome species in potato relatives.</title>
        <authorList>
            <person name="Hosaka K."/>
        </authorList>
    </citation>
    <scope>NUCLEOTIDE SEQUENCE</scope>
    <source>
        <tissue evidence="3">Young leaves</tissue>
    </source>
</reference>
<dbReference type="SUPFAM" id="SSF53098">
    <property type="entry name" value="Ribonuclease H-like"/>
    <property type="match status" value="1"/>
</dbReference>
<evidence type="ECO:0000313" key="4">
    <source>
        <dbReference type="Proteomes" id="UP001234989"/>
    </source>
</evidence>
<name>A0AAF0UTH7_SOLVR</name>
<evidence type="ECO:0000313" key="3">
    <source>
        <dbReference type="EMBL" id="WMV51750.1"/>
    </source>
</evidence>
<keyword evidence="1" id="KW-0812">Transmembrane</keyword>
<dbReference type="EMBL" id="CP133621">
    <property type="protein sequence ID" value="WMV51750.1"/>
    <property type="molecule type" value="Genomic_DNA"/>
</dbReference>
<dbReference type="PANTHER" id="PTHR47723:SF23">
    <property type="entry name" value="REVERSE TRANSCRIPTASE-LIKE PROTEIN"/>
    <property type="match status" value="1"/>
</dbReference>
<evidence type="ECO:0000259" key="2">
    <source>
        <dbReference type="Pfam" id="PF13456"/>
    </source>
</evidence>
<keyword evidence="1" id="KW-1133">Transmembrane helix</keyword>
<protein>
    <recommendedName>
        <fullName evidence="2">RNase H type-1 domain-containing protein</fullName>
    </recommendedName>
</protein>
<gene>
    <name evidence="3" type="ORF">MTR67_045135</name>
</gene>
<dbReference type="AlphaFoldDB" id="A0AAF0UTH7"/>
<dbReference type="GO" id="GO:0004523">
    <property type="term" value="F:RNA-DNA hybrid ribonuclease activity"/>
    <property type="evidence" value="ECO:0007669"/>
    <property type="project" value="InterPro"/>
</dbReference>
<dbReference type="InterPro" id="IPR012337">
    <property type="entry name" value="RNaseH-like_sf"/>
</dbReference>
<sequence length="138" mass="16103">MKAELIAFLQGLRIALERGLVPLEVNVDCKEIKTLIRGEHPTYGNILFDCRDLLHRLGNPPVHHIFRETNQVADALAKEGAKMDQINSFLCFFYTLIIVVACNYDYCFRKICQAIVVFSHDRIHLHYFSLFYFEFLFS</sequence>
<dbReference type="InterPro" id="IPR053151">
    <property type="entry name" value="RNase_H-like"/>
</dbReference>
<feature type="domain" description="RNase H type-1" evidence="2">
    <location>
        <begin position="2"/>
        <end position="79"/>
    </location>
</feature>
<dbReference type="InterPro" id="IPR044730">
    <property type="entry name" value="RNase_H-like_dom_plant"/>
</dbReference>